<sequence>MRIKTIVIILITILFTIVLMQNTGRVNFEFLWITFAMSKLVLLLFVAGIGFILGVLVGRPKKAQRLGDDYTNDDHGHRNHNTLSDEDRDYIN</sequence>
<feature type="region of interest" description="Disordered" evidence="1">
    <location>
        <begin position="67"/>
        <end position="92"/>
    </location>
</feature>
<organism evidence="3 4">
    <name type="scientific">Mucilaginibacter frigoritolerans</name>
    <dbReference type="NCBI Taxonomy" id="652788"/>
    <lineage>
        <taxon>Bacteria</taxon>
        <taxon>Pseudomonadati</taxon>
        <taxon>Bacteroidota</taxon>
        <taxon>Sphingobacteriia</taxon>
        <taxon>Sphingobacteriales</taxon>
        <taxon>Sphingobacteriaceae</taxon>
        <taxon>Mucilaginibacter</taxon>
    </lineage>
</organism>
<reference evidence="3 4" key="1">
    <citation type="submission" date="2019-07" db="EMBL/GenBank/DDBJ databases">
        <title>Genomic Encyclopedia of Archaeal and Bacterial Type Strains, Phase II (KMG-II): from individual species to whole genera.</title>
        <authorList>
            <person name="Goeker M."/>
        </authorList>
    </citation>
    <scope>NUCLEOTIDE SEQUENCE [LARGE SCALE GENOMIC DNA]</scope>
    <source>
        <strain evidence="3 4">ATCC BAA-1854</strain>
    </source>
</reference>
<keyword evidence="2" id="KW-0472">Membrane</keyword>
<protein>
    <submittedName>
        <fullName evidence="3">Uncharacterized protein DUF1049</fullName>
    </submittedName>
</protein>
<evidence type="ECO:0000313" key="3">
    <source>
        <dbReference type="EMBL" id="TWJ04730.1"/>
    </source>
</evidence>
<dbReference type="Proteomes" id="UP000317010">
    <property type="component" value="Unassembled WGS sequence"/>
</dbReference>
<proteinExistence type="predicted"/>
<gene>
    <name evidence="3" type="ORF">JN11_00451</name>
</gene>
<feature type="compositionally biased region" description="Basic and acidic residues" evidence="1">
    <location>
        <begin position="67"/>
        <end position="76"/>
    </location>
</feature>
<keyword evidence="2" id="KW-0812">Transmembrane</keyword>
<name>A0A562UFX0_9SPHI</name>
<evidence type="ECO:0000313" key="4">
    <source>
        <dbReference type="Proteomes" id="UP000317010"/>
    </source>
</evidence>
<comment type="caution">
    <text evidence="3">The sequence shown here is derived from an EMBL/GenBank/DDBJ whole genome shotgun (WGS) entry which is preliminary data.</text>
</comment>
<keyword evidence="2" id="KW-1133">Transmembrane helix</keyword>
<keyword evidence="4" id="KW-1185">Reference proteome</keyword>
<dbReference type="RefSeq" id="WP_144909179.1">
    <property type="nucleotide sequence ID" value="NZ_VLLI01000001.1"/>
</dbReference>
<dbReference type="OrthoDB" id="798432at2"/>
<evidence type="ECO:0000256" key="2">
    <source>
        <dbReference type="SAM" id="Phobius"/>
    </source>
</evidence>
<evidence type="ECO:0000256" key="1">
    <source>
        <dbReference type="SAM" id="MobiDB-lite"/>
    </source>
</evidence>
<feature type="transmembrane region" description="Helical" evidence="2">
    <location>
        <begin position="30"/>
        <end position="57"/>
    </location>
</feature>
<dbReference type="EMBL" id="VLLI01000001">
    <property type="protein sequence ID" value="TWJ04730.1"/>
    <property type="molecule type" value="Genomic_DNA"/>
</dbReference>
<dbReference type="AlphaFoldDB" id="A0A562UFX0"/>
<feature type="compositionally biased region" description="Basic and acidic residues" evidence="1">
    <location>
        <begin position="83"/>
        <end position="92"/>
    </location>
</feature>
<accession>A0A562UFX0</accession>